<dbReference type="EMBL" id="JH817738">
    <property type="protein sequence ID" value="EKC42059.1"/>
    <property type="molecule type" value="Genomic_DNA"/>
</dbReference>
<gene>
    <name evidence="1" type="ORF">CGI_10020708</name>
</gene>
<organism evidence="1">
    <name type="scientific">Magallana gigas</name>
    <name type="common">Pacific oyster</name>
    <name type="synonym">Crassostrea gigas</name>
    <dbReference type="NCBI Taxonomy" id="29159"/>
    <lineage>
        <taxon>Eukaryota</taxon>
        <taxon>Metazoa</taxon>
        <taxon>Spiralia</taxon>
        <taxon>Lophotrochozoa</taxon>
        <taxon>Mollusca</taxon>
        <taxon>Bivalvia</taxon>
        <taxon>Autobranchia</taxon>
        <taxon>Pteriomorphia</taxon>
        <taxon>Ostreida</taxon>
        <taxon>Ostreoidea</taxon>
        <taxon>Ostreidae</taxon>
        <taxon>Magallana</taxon>
    </lineage>
</organism>
<dbReference type="AlphaFoldDB" id="K1REC6"/>
<accession>K1REC6</accession>
<reference evidence="1" key="1">
    <citation type="journal article" date="2012" name="Nature">
        <title>The oyster genome reveals stress adaptation and complexity of shell formation.</title>
        <authorList>
            <person name="Zhang G."/>
            <person name="Fang X."/>
            <person name="Guo X."/>
            <person name="Li L."/>
            <person name="Luo R."/>
            <person name="Xu F."/>
            <person name="Yang P."/>
            <person name="Zhang L."/>
            <person name="Wang X."/>
            <person name="Qi H."/>
            <person name="Xiong Z."/>
            <person name="Que H."/>
            <person name="Xie Y."/>
            <person name="Holland P.W."/>
            <person name="Paps J."/>
            <person name="Zhu Y."/>
            <person name="Wu F."/>
            <person name="Chen Y."/>
            <person name="Wang J."/>
            <person name="Peng C."/>
            <person name="Meng J."/>
            <person name="Yang L."/>
            <person name="Liu J."/>
            <person name="Wen B."/>
            <person name="Zhang N."/>
            <person name="Huang Z."/>
            <person name="Zhu Q."/>
            <person name="Feng Y."/>
            <person name="Mount A."/>
            <person name="Hedgecock D."/>
            <person name="Xu Z."/>
            <person name="Liu Y."/>
            <person name="Domazet-Loso T."/>
            <person name="Du Y."/>
            <person name="Sun X."/>
            <person name="Zhang S."/>
            <person name="Liu B."/>
            <person name="Cheng P."/>
            <person name="Jiang X."/>
            <person name="Li J."/>
            <person name="Fan D."/>
            <person name="Wang W."/>
            <person name="Fu W."/>
            <person name="Wang T."/>
            <person name="Wang B."/>
            <person name="Zhang J."/>
            <person name="Peng Z."/>
            <person name="Li Y."/>
            <person name="Li N."/>
            <person name="Wang J."/>
            <person name="Chen M."/>
            <person name="He Y."/>
            <person name="Tan F."/>
            <person name="Song X."/>
            <person name="Zheng Q."/>
            <person name="Huang R."/>
            <person name="Yang H."/>
            <person name="Du X."/>
            <person name="Chen L."/>
            <person name="Yang M."/>
            <person name="Gaffney P.M."/>
            <person name="Wang S."/>
            <person name="Luo L."/>
            <person name="She Z."/>
            <person name="Ming Y."/>
            <person name="Huang W."/>
            <person name="Zhang S."/>
            <person name="Huang B."/>
            <person name="Zhang Y."/>
            <person name="Qu T."/>
            <person name="Ni P."/>
            <person name="Miao G."/>
            <person name="Wang J."/>
            <person name="Wang Q."/>
            <person name="Steinberg C.E."/>
            <person name="Wang H."/>
            <person name="Li N."/>
            <person name="Qian L."/>
            <person name="Zhang G."/>
            <person name="Li Y."/>
            <person name="Yang H."/>
            <person name="Liu X."/>
            <person name="Wang J."/>
            <person name="Yin Y."/>
            <person name="Wang J."/>
        </authorList>
    </citation>
    <scope>NUCLEOTIDE SEQUENCE [LARGE SCALE GENOMIC DNA]</scope>
    <source>
        <strain evidence="1">05x7-T-G4-1.051#20</strain>
    </source>
</reference>
<sequence length="110" mass="12179">MGSLWDATISANGKRMRMDGPDVGNEGTISSLLLVPAVKFIKVLRRIRQVWLEWQAMVNCIVQAYRMNGGAQETTSCVMQVFLAIIQFLLKVLQAWLSVLAISGGITSEH</sequence>
<dbReference type="InParanoid" id="K1REC6"/>
<protein>
    <submittedName>
        <fullName evidence="1">Uncharacterized protein</fullName>
    </submittedName>
</protein>
<dbReference type="HOGENOM" id="CLU_2173450_0_0_1"/>
<evidence type="ECO:0000313" key="1">
    <source>
        <dbReference type="EMBL" id="EKC42059.1"/>
    </source>
</evidence>
<name>K1REC6_MAGGI</name>
<proteinExistence type="predicted"/>